<evidence type="ECO:0000313" key="1">
    <source>
        <dbReference type="EMBL" id="QJA64278.1"/>
    </source>
</evidence>
<sequence>MNLTSCIKGGDVQGRPGWLIQFHYDAEFIENLKSTISHLNREWRPDTKTWWVDEVYEDELDQLFSNWYALAKLQGALF</sequence>
<protein>
    <submittedName>
        <fullName evidence="2">Uncharacterized protein</fullName>
    </submittedName>
</protein>
<dbReference type="AlphaFoldDB" id="A0A6M3JIL9"/>
<organism evidence="2">
    <name type="scientific">viral metagenome</name>
    <dbReference type="NCBI Taxonomy" id="1070528"/>
    <lineage>
        <taxon>unclassified sequences</taxon>
        <taxon>metagenomes</taxon>
        <taxon>organismal metagenomes</taxon>
    </lineage>
</organism>
<name>A0A6M3JIL9_9ZZZZ</name>
<dbReference type="EMBL" id="MT141668">
    <property type="protein sequence ID" value="QJA68995.1"/>
    <property type="molecule type" value="Genomic_DNA"/>
</dbReference>
<gene>
    <name evidence="2" type="ORF">MM415A05225_0002</name>
    <name evidence="1" type="ORF">MM415B00526_0041</name>
</gene>
<accession>A0A6M3JIL9</accession>
<proteinExistence type="predicted"/>
<dbReference type="EMBL" id="MT141516">
    <property type="protein sequence ID" value="QJA64278.1"/>
    <property type="molecule type" value="Genomic_DNA"/>
</dbReference>
<evidence type="ECO:0000313" key="2">
    <source>
        <dbReference type="EMBL" id="QJA68995.1"/>
    </source>
</evidence>
<reference evidence="2" key="1">
    <citation type="submission" date="2020-03" db="EMBL/GenBank/DDBJ databases">
        <title>The deep terrestrial virosphere.</title>
        <authorList>
            <person name="Holmfeldt K."/>
            <person name="Nilsson E."/>
            <person name="Simone D."/>
            <person name="Lopez-Fernandez M."/>
            <person name="Wu X."/>
            <person name="de Brujin I."/>
            <person name="Lundin D."/>
            <person name="Andersson A."/>
            <person name="Bertilsson S."/>
            <person name="Dopson M."/>
        </authorList>
    </citation>
    <scope>NUCLEOTIDE SEQUENCE</scope>
    <source>
        <strain evidence="2">MM415A05225</strain>
        <strain evidence="1">MM415B00526</strain>
    </source>
</reference>